<proteinExistence type="predicted"/>
<sequence>QISWEYYYETQSELDGNTARAQKYKPNYFTFSLGDMNFDYVFSIEDLIIICNLIYENDQYLENGDMNQDNIIDSDDIVLIIEAILAND</sequence>
<dbReference type="Gene3D" id="1.10.1330.10">
    <property type="entry name" value="Dockerin domain"/>
    <property type="match status" value="1"/>
</dbReference>
<organism evidence="1">
    <name type="scientific">marine metagenome</name>
    <dbReference type="NCBI Taxonomy" id="408172"/>
    <lineage>
        <taxon>unclassified sequences</taxon>
        <taxon>metagenomes</taxon>
        <taxon>ecological metagenomes</taxon>
    </lineage>
</organism>
<feature type="non-terminal residue" evidence="1">
    <location>
        <position position="1"/>
    </location>
</feature>
<dbReference type="SUPFAM" id="SSF63446">
    <property type="entry name" value="Type I dockerin domain"/>
    <property type="match status" value="1"/>
</dbReference>
<dbReference type="InterPro" id="IPR018247">
    <property type="entry name" value="EF_Hand_1_Ca_BS"/>
</dbReference>
<dbReference type="EMBL" id="UINC01085052">
    <property type="protein sequence ID" value="SVC32230.1"/>
    <property type="molecule type" value="Genomic_DNA"/>
</dbReference>
<accession>A0A382L6D1</accession>
<evidence type="ECO:0000313" key="1">
    <source>
        <dbReference type="EMBL" id="SVC32230.1"/>
    </source>
</evidence>
<reference evidence="1" key="1">
    <citation type="submission" date="2018-05" db="EMBL/GenBank/DDBJ databases">
        <authorList>
            <person name="Lanie J.A."/>
            <person name="Ng W.-L."/>
            <person name="Kazmierczak K.M."/>
            <person name="Andrzejewski T.M."/>
            <person name="Davidsen T.M."/>
            <person name="Wayne K.J."/>
            <person name="Tettelin H."/>
            <person name="Glass J.I."/>
            <person name="Rusch D."/>
            <person name="Podicherti R."/>
            <person name="Tsui H.-C.T."/>
            <person name="Winkler M.E."/>
        </authorList>
    </citation>
    <scope>NUCLEOTIDE SEQUENCE</scope>
</reference>
<gene>
    <name evidence="1" type="ORF">METZ01_LOCUS285084</name>
</gene>
<dbReference type="InterPro" id="IPR036439">
    <property type="entry name" value="Dockerin_dom_sf"/>
</dbReference>
<dbReference type="AlphaFoldDB" id="A0A382L6D1"/>
<evidence type="ECO:0008006" key="2">
    <source>
        <dbReference type="Google" id="ProtNLM"/>
    </source>
</evidence>
<protein>
    <recommendedName>
        <fullName evidence="2">Dockerin domain-containing protein</fullName>
    </recommendedName>
</protein>
<name>A0A382L6D1_9ZZZZ</name>
<dbReference type="GO" id="GO:0000272">
    <property type="term" value="P:polysaccharide catabolic process"/>
    <property type="evidence" value="ECO:0007669"/>
    <property type="project" value="InterPro"/>
</dbReference>
<dbReference type="PROSITE" id="PS00018">
    <property type="entry name" value="EF_HAND_1"/>
    <property type="match status" value="1"/>
</dbReference>